<dbReference type="PROSITE" id="PS01056">
    <property type="entry name" value="DNA_LIGASE_N2"/>
    <property type="match status" value="1"/>
</dbReference>
<keyword evidence="8 15" id="KW-0862">Zinc</keyword>
<keyword evidence="19" id="KW-1185">Reference proteome</keyword>
<comment type="caution">
    <text evidence="18">The sequence shown here is derived from an EMBL/GenBank/DDBJ whole genome shotgun (WGS) entry which is preliminary data.</text>
</comment>
<evidence type="ECO:0000256" key="5">
    <source>
        <dbReference type="ARBA" id="ARBA00022705"/>
    </source>
</evidence>
<dbReference type="SMART" id="SM00292">
    <property type="entry name" value="BRCT"/>
    <property type="match status" value="1"/>
</dbReference>
<feature type="active site" description="N6-AMP-lysine intermediate" evidence="15">
    <location>
        <position position="118"/>
    </location>
</feature>
<dbReference type="Proteomes" id="UP000271256">
    <property type="component" value="Unassembled WGS sequence"/>
</dbReference>
<dbReference type="InterPro" id="IPR018239">
    <property type="entry name" value="DNA_ligase_AS"/>
</dbReference>
<keyword evidence="4 15" id="KW-0436">Ligase</keyword>
<keyword evidence="10 15" id="KW-0520">NAD</keyword>
<dbReference type="SMART" id="SM00278">
    <property type="entry name" value="HhH1"/>
    <property type="match status" value="3"/>
</dbReference>
<dbReference type="AlphaFoldDB" id="A0A494WVD3"/>
<dbReference type="Pfam" id="PF14520">
    <property type="entry name" value="HHH_5"/>
    <property type="match status" value="1"/>
</dbReference>
<dbReference type="GO" id="GO:0046872">
    <property type="term" value="F:metal ion binding"/>
    <property type="evidence" value="ECO:0007669"/>
    <property type="project" value="UniProtKB-KW"/>
</dbReference>
<dbReference type="SUPFAM" id="SSF52113">
    <property type="entry name" value="BRCT domain"/>
    <property type="match status" value="1"/>
</dbReference>
<evidence type="ECO:0000256" key="2">
    <source>
        <dbReference type="ARBA" id="ARBA00012722"/>
    </source>
</evidence>
<comment type="cofactor">
    <cofactor evidence="15">
        <name>Mg(2+)</name>
        <dbReference type="ChEBI" id="CHEBI:18420"/>
    </cofactor>
    <cofactor evidence="15">
        <name>Mn(2+)</name>
        <dbReference type="ChEBI" id="CHEBI:29035"/>
    </cofactor>
</comment>
<dbReference type="InterPro" id="IPR004150">
    <property type="entry name" value="NAD_DNA_ligase_OB"/>
</dbReference>
<dbReference type="GO" id="GO:0003677">
    <property type="term" value="F:DNA binding"/>
    <property type="evidence" value="ECO:0007669"/>
    <property type="project" value="InterPro"/>
</dbReference>
<keyword evidence="6 15" id="KW-0479">Metal-binding</keyword>
<dbReference type="InterPro" id="IPR013840">
    <property type="entry name" value="DNAligase_N"/>
</dbReference>
<evidence type="ECO:0000256" key="7">
    <source>
        <dbReference type="ARBA" id="ARBA00022763"/>
    </source>
</evidence>
<sequence>MDSALERARHRIEELRREIEYHNYRYYVLDDPVISDERYDALMRELIKLESKYPSLVTPDSPSQRVGGQPREGFATVRHRIPMLSLANAFDEGELRDFDRRVRSSLPGEPVEYVVELKIDGLAVSLRYENGLLFTGATRGDGETGEDITANLKTIRAVPLRLRRPVPLLEVRGEVYMSKDAFMRLNESREEAGEPLFANPRNAAAGSLRQLDPAVTASRQLSIFVYGIGEIDGVSVNTHAETLALLKALGFPVNPHHRLLPDIQAVIDYCNRWQEERFNLPYVIDGLVIKVNSLDQQARLGATMKSPRWAIAFKFPAEQAKTKVRDIILRVGRTGVLTPTAILEPVRLAGTTVSRATLHNEDIIKEKDIRIGDTVIVQKAGDVIPEVVAVIPEERTGDEKPFVMPRRCPECGAEAIRPPGEAGTRCTNIACPARLREELIHFASRNAMDIAGLGPAVIGQLLAAGLVRDPADLYTLRMEDLVPLERLGKKSAQNLLEAIEKSKSNPLYRLIFALGIRHVGERAARILAQRFGSLDRLSRATYEELVAIPEIGPKIAESVITFFAQEQNRRVLEKLAAAGVNTRQEPEGEPGDKPLAGKVFVLTGTLEHFTRQEAQELIERLGGRVSSSVSKKTDYVVVGENPGSKYDRALALGIPILREEDFRRLVEQAM</sequence>
<dbReference type="InterPro" id="IPR003583">
    <property type="entry name" value="Hlx-hairpin-Hlx_DNA-bd_motif"/>
</dbReference>
<feature type="binding site" evidence="15">
    <location>
        <begin position="36"/>
        <end position="40"/>
    </location>
    <ligand>
        <name>NAD(+)</name>
        <dbReference type="ChEBI" id="CHEBI:57540"/>
    </ligand>
</feature>
<feature type="binding site" evidence="15">
    <location>
        <position position="408"/>
    </location>
    <ligand>
        <name>Zn(2+)</name>
        <dbReference type="ChEBI" id="CHEBI:29105"/>
    </ligand>
</feature>
<dbReference type="FunFam" id="1.10.287.610:FF:000002">
    <property type="entry name" value="DNA ligase"/>
    <property type="match status" value="1"/>
</dbReference>
<dbReference type="GO" id="GO:0006260">
    <property type="term" value="P:DNA replication"/>
    <property type="evidence" value="ECO:0007669"/>
    <property type="project" value="UniProtKB-KW"/>
</dbReference>
<keyword evidence="9 15" id="KW-0460">Magnesium</keyword>
<evidence type="ECO:0000256" key="11">
    <source>
        <dbReference type="ARBA" id="ARBA00023204"/>
    </source>
</evidence>
<dbReference type="EC" id="6.5.1.2" evidence="2 15"/>
<comment type="similarity">
    <text evidence="14 15">Belongs to the NAD-dependent DNA ligase family. LigA subfamily.</text>
</comment>
<dbReference type="EMBL" id="RBWE01000001">
    <property type="protein sequence ID" value="RKO66981.1"/>
    <property type="molecule type" value="Genomic_DNA"/>
</dbReference>
<dbReference type="InterPro" id="IPR013839">
    <property type="entry name" value="DNAligase_adenylation"/>
</dbReference>
<comment type="function">
    <text evidence="1 15">DNA ligase that catalyzes the formation of phosphodiester linkages between 5'-phosphoryl and 3'-hydroxyl groups in double-stranded DNA using NAD as a coenzyme and as the energy source for the reaction. It is essential for DNA replication and repair of damaged DNA.</text>
</comment>
<feature type="binding site" evidence="15">
    <location>
        <begin position="85"/>
        <end position="86"/>
    </location>
    <ligand>
        <name>NAD(+)</name>
        <dbReference type="ChEBI" id="CHEBI:57540"/>
    </ligand>
</feature>
<dbReference type="FunFam" id="3.30.470.30:FF:000001">
    <property type="entry name" value="DNA ligase"/>
    <property type="match status" value="1"/>
</dbReference>
<evidence type="ECO:0000256" key="15">
    <source>
        <dbReference type="HAMAP-Rule" id="MF_01588"/>
    </source>
</evidence>
<dbReference type="PANTHER" id="PTHR23389:SF9">
    <property type="entry name" value="DNA LIGASE"/>
    <property type="match status" value="1"/>
</dbReference>
<accession>A0A494WVD3</accession>
<evidence type="ECO:0000256" key="13">
    <source>
        <dbReference type="ARBA" id="ARBA00034005"/>
    </source>
</evidence>
<dbReference type="CDD" id="cd17748">
    <property type="entry name" value="BRCT_DNA_ligase_like"/>
    <property type="match status" value="1"/>
</dbReference>
<dbReference type="Pfam" id="PF03119">
    <property type="entry name" value="DNA_ligase_ZBD"/>
    <property type="match status" value="1"/>
</dbReference>
<feature type="binding site" evidence="15">
    <location>
        <position position="431"/>
    </location>
    <ligand>
        <name>Zn(2+)</name>
        <dbReference type="ChEBI" id="CHEBI:29105"/>
    </ligand>
</feature>
<dbReference type="Pfam" id="PF22745">
    <property type="entry name" value="Nlig-Ia"/>
    <property type="match status" value="1"/>
</dbReference>
<dbReference type="Pfam" id="PF01653">
    <property type="entry name" value="DNA_ligase_aden"/>
    <property type="match status" value="1"/>
</dbReference>
<organism evidence="18 19">
    <name type="scientific">Desulfofundulus salinus</name>
    <dbReference type="NCBI Taxonomy" id="2419843"/>
    <lineage>
        <taxon>Bacteria</taxon>
        <taxon>Bacillati</taxon>
        <taxon>Bacillota</taxon>
        <taxon>Clostridia</taxon>
        <taxon>Eubacteriales</taxon>
        <taxon>Peptococcaceae</taxon>
        <taxon>Desulfofundulus</taxon>
    </lineage>
</organism>
<dbReference type="Gene3D" id="3.40.50.10190">
    <property type="entry name" value="BRCT domain"/>
    <property type="match status" value="1"/>
</dbReference>
<feature type="binding site" evidence="15">
    <location>
        <position position="174"/>
    </location>
    <ligand>
        <name>NAD(+)</name>
        <dbReference type="ChEBI" id="CHEBI:57540"/>
    </ligand>
</feature>
<dbReference type="Gene3D" id="1.10.150.20">
    <property type="entry name" value="5' to 3' exonuclease, C-terminal subdomain"/>
    <property type="match status" value="2"/>
</dbReference>
<dbReference type="SUPFAM" id="SSF47781">
    <property type="entry name" value="RuvA domain 2-like"/>
    <property type="match status" value="1"/>
</dbReference>
<feature type="binding site" evidence="15">
    <location>
        <position position="290"/>
    </location>
    <ligand>
        <name>NAD(+)</name>
        <dbReference type="ChEBI" id="CHEBI:57540"/>
    </ligand>
</feature>
<evidence type="ECO:0000313" key="19">
    <source>
        <dbReference type="Proteomes" id="UP000271256"/>
    </source>
</evidence>
<dbReference type="Gene3D" id="6.20.10.30">
    <property type="match status" value="1"/>
</dbReference>
<proteinExistence type="inferred from homology"/>
<evidence type="ECO:0000256" key="1">
    <source>
        <dbReference type="ARBA" id="ARBA00004067"/>
    </source>
</evidence>
<keyword evidence="11 15" id="KW-0234">DNA repair</keyword>
<dbReference type="FunFam" id="1.10.150.20:FF:000006">
    <property type="entry name" value="DNA ligase"/>
    <property type="match status" value="1"/>
</dbReference>
<evidence type="ECO:0000256" key="3">
    <source>
        <dbReference type="ARBA" id="ARBA00013308"/>
    </source>
</evidence>
<evidence type="ECO:0000256" key="4">
    <source>
        <dbReference type="ARBA" id="ARBA00022598"/>
    </source>
</evidence>
<dbReference type="Pfam" id="PF12826">
    <property type="entry name" value="HHH_2"/>
    <property type="match status" value="1"/>
</dbReference>
<name>A0A494WVD3_9FIRM</name>
<dbReference type="FunFam" id="3.40.50.10190:FF:000054">
    <property type="entry name" value="DNA ligase"/>
    <property type="match status" value="1"/>
</dbReference>
<evidence type="ECO:0000256" key="10">
    <source>
        <dbReference type="ARBA" id="ARBA00023027"/>
    </source>
</evidence>
<dbReference type="Gene3D" id="1.10.287.610">
    <property type="entry name" value="Helix hairpin bin"/>
    <property type="match status" value="1"/>
</dbReference>
<dbReference type="Gene3D" id="3.30.470.30">
    <property type="entry name" value="DNA ligase/mRNA capping enzyme"/>
    <property type="match status" value="1"/>
</dbReference>
<evidence type="ECO:0000256" key="9">
    <source>
        <dbReference type="ARBA" id="ARBA00022842"/>
    </source>
</evidence>
<dbReference type="GO" id="GO:0003911">
    <property type="term" value="F:DNA ligase (NAD+) activity"/>
    <property type="evidence" value="ECO:0007669"/>
    <property type="project" value="UniProtKB-UniRule"/>
</dbReference>
<gene>
    <name evidence="15 18" type="primary">ligA</name>
    <name evidence="18" type="ORF">D7024_08485</name>
</gene>
<dbReference type="PROSITE" id="PS01055">
    <property type="entry name" value="DNA_LIGASE_N1"/>
    <property type="match status" value="1"/>
</dbReference>
<dbReference type="InterPro" id="IPR001357">
    <property type="entry name" value="BRCT_dom"/>
</dbReference>
<keyword evidence="7 15" id="KW-0227">DNA damage</keyword>
<dbReference type="PANTHER" id="PTHR23389">
    <property type="entry name" value="CHROMOSOME TRANSMISSION FIDELITY FACTOR 18"/>
    <property type="match status" value="1"/>
</dbReference>
<dbReference type="HAMAP" id="MF_01588">
    <property type="entry name" value="DNA_ligase_A"/>
    <property type="match status" value="1"/>
</dbReference>
<evidence type="ECO:0000259" key="17">
    <source>
        <dbReference type="PROSITE" id="PS50172"/>
    </source>
</evidence>
<reference evidence="18 19" key="1">
    <citation type="submission" date="2018-10" db="EMBL/GenBank/DDBJ databases">
        <authorList>
            <person name="Grouzdev D.S."/>
            <person name="Krutkina M.S."/>
            <person name="Tourova T.P."/>
            <person name="Nazina T.N."/>
        </authorList>
    </citation>
    <scope>NUCLEOTIDE SEQUENCE [LARGE SCALE GENOMIC DNA]</scope>
    <source>
        <strain evidence="18 19">435</strain>
    </source>
</reference>
<feature type="binding site" evidence="15">
    <location>
        <position position="314"/>
    </location>
    <ligand>
        <name>NAD(+)</name>
        <dbReference type="ChEBI" id="CHEBI:57540"/>
    </ligand>
</feature>
<dbReference type="Gene3D" id="2.40.50.140">
    <property type="entry name" value="Nucleic acid-binding proteins"/>
    <property type="match status" value="1"/>
</dbReference>
<evidence type="ECO:0000313" key="18">
    <source>
        <dbReference type="EMBL" id="RKO66981.1"/>
    </source>
</evidence>
<evidence type="ECO:0000256" key="6">
    <source>
        <dbReference type="ARBA" id="ARBA00022723"/>
    </source>
</evidence>
<dbReference type="FunFam" id="2.40.50.140:FF:000012">
    <property type="entry name" value="DNA ligase"/>
    <property type="match status" value="1"/>
</dbReference>
<dbReference type="OrthoDB" id="9759736at2"/>
<feature type="domain" description="BRCT" evidence="17">
    <location>
        <begin position="590"/>
        <end position="670"/>
    </location>
</feature>
<dbReference type="InterPro" id="IPR012340">
    <property type="entry name" value="NA-bd_OB-fold"/>
</dbReference>
<dbReference type="RefSeq" id="WP_121451399.1">
    <property type="nucleotide sequence ID" value="NZ_RBWE01000001.1"/>
</dbReference>
<evidence type="ECO:0000256" key="14">
    <source>
        <dbReference type="ARBA" id="ARBA00060881"/>
    </source>
</evidence>
<dbReference type="Pfam" id="PF03120">
    <property type="entry name" value="OB_DNA_ligase"/>
    <property type="match status" value="1"/>
</dbReference>
<dbReference type="CDD" id="cd00114">
    <property type="entry name" value="LIGANc"/>
    <property type="match status" value="1"/>
</dbReference>
<dbReference type="InterPro" id="IPR004149">
    <property type="entry name" value="Znf_DNAligase_C4"/>
</dbReference>
<evidence type="ECO:0000256" key="8">
    <source>
        <dbReference type="ARBA" id="ARBA00022833"/>
    </source>
</evidence>
<dbReference type="NCBIfam" id="TIGR00575">
    <property type="entry name" value="dnlj"/>
    <property type="match status" value="1"/>
</dbReference>
<dbReference type="InterPro" id="IPR001679">
    <property type="entry name" value="DNA_ligase"/>
</dbReference>
<feature type="binding site" evidence="15">
    <location>
        <position position="139"/>
    </location>
    <ligand>
        <name>NAD(+)</name>
        <dbReference type="ChEBI" id="CHEBI:57540"/>
    </ligand>
</feature>
<dbReference type="Pfam" id="PF00533">
    <property type="entry name" value="BRCT"/>
    <property type="match status" value="1"/>
</dbReference>
<feature type="binding site" evidence="15">
    <location>
        <position position="116"/>
    </location>
    <ligand>
        <name>NAD(+)</name>
        <dbReference type="ChEBI" id="CHEBI:57540"/>
    </ligand>
</feature>
<dbReference type="NCBIfam" id="NF005932">
    <property type="entry name" value="PRK07956.1"/>
    <property type="match status" value="1"/>
</dbReference>
<dbReference type="PROSITE" id="PS50172">
    <property type="entry name" value="BRCT"/>
    <property type="match status" value="1"/>
</dbReference>
<dbReference type="SUPFAM" id="SSF50249">
    <property type="entry name" value="Nucleic acid-binding proteins"/>
    <property type="match status" value="1"/>
</dbReference>
<evidence type="ECO:0000256" key="16">
    <source>
        <dbReference type="RuleBase" id="RU000618"/>
    </source>
</evidence>
<dbReference type="InterPro" id="IPR033136">
    <property type="entry name" value="DNA_ligase_CS"/>
</dbReference>
<dbReference type="InterPro" id="IPR010994">
    <property type="entry name" value="RuvA_2-like"/>
</dbReference>
<dbReference type="FunFam" id="1.10.150.20:FF:000007">
    <property type="entry name" value="DNA ligase"/>
    <property type="match status" value="1"/>
</dbReference>
<comment type="catalytic activity">
    <reaction evidence="13 15 16">
        <text>NAD(+) + (deoxyribonucleotide)n-3'-hydroxyl + 5'-phospho-(deoxyribonucleotide)m = (deoxyribonucleotide)n+m + AMP + beta-nicotinamide D-nucleotide.</text>
        <dbReference type="EC" id="6.5.1.2"/>
    </reaction>
</comment>
<dbReference type="SMART" id="SM00532">
    <property type="entry name" value="LIGANc"/>
    <property type="match status" value="1"/>
</dbReference>
<dbReference type="InterPro" id="IPR036420">
    <property type="entry name" value="BRCT_dom_sf"/>
</dbReference>
<keyword evidence="5 15" id="KW-0235">DNA replication</keyword>
<keyword evidence="12 15" id="KW-0464">Manganese</keyword>
<dbReference type="PIRSF" id="PIRSF001604">
    <property type="entry name" value="LigA"/>
    <property type="match status" value="1"/>
</dbReference>
<feature type="binding site" evidence="15">
    <location>
        <position position="411"/>
    </location>
    <ligand>
        <name>Zn(2+)</name>
        <dbReference type="ChEBI" id="CHEBI:29105"/>
    </ligand>
</feature>
<dbReference type="InterPro" id="IPR041663">
    <property type="entry name" value="DisA/LigA_HHH"/>
</dbReference>
<dbReference type="GO" id="GO:0006281">
    <property type="term" value="P:DNA repair"/>
    <property type="evidence" value="ECO:0007669"/>
    <property type="project" value="UniProtKB-KW"/>
</dbReference>
<dbReference type="GO" id="GO:0005829">
    <property type="term" value="C:cytosol"/>
    <property type="evidence" value="ECO:0007669"/>
    <property type="project" value="TreeGrafter"/>
</dbReference>
<dbReference type="SUPFAM" id="SSF56091">
    <property type="entry name" value="DNA ligase/mRNA capping enzyme, catalytic domain"/>
    <property type="match status" value="1"/>
</dbReference>
<comment type="caution">
    <text evidence="15">Lacks conserved residue(s) required for the propagation of feature annotation.</text>
</comment>
<evidence type="ECO:0000256" key="12">
    <source>
        <dbReference type="ARBA" id="ARBA00023211"/>
    </source>
</evidence>
<protein>
    <recommendedName>
        <fullName evidence="3 15">DNA ligase</fullName>
        <ecNumber evidence="2 15">6.5.1.2</ecNumber>
    </recommendedName>
    <alternativeName>
        <fullName evidence="15">Polydeoxyribonucleotide synthase [NAD(+)]</fullName>
    </alternativeName>
</protein>